<reference evidence="4" key="1">
    <citation type="submission" date="2021-01" db="EMBL/GenBank/DDBJ databases">
        <authorList>
            <person name="Corre E."/>
            <person name="Pelletier E."/>
            <person name="Niang G."/>
            <person name="Scheremetjew M."/>
            <person name="Finn R."/>
            <person name="Kale V."/>
            <person name="Holt S."/>
            <person name="Cochrane G."/>
            <person name="Meng A."/>
            <person name="Brown T."/>
            <person name="Cohen L."/>
        </authorList>
    </citation>
    <scope>NUCLEOTIDE SEQUENCE</scope>
    <source>
        <strain evidence="4">CCMP3107</strain>
    </source>
</reference>
<dbReference type="EMBL" id="HBIU01052327">
    <property type="protein sequence ID" value="CAE0645514.1"/>
    <property type="molecule type" value="Transcribed_RNA"/>
</dbReference>
<dbReference type="InterPro" id="IPR051938">
    <property type="entry name" value="Apopto_cytoskel_mod"/>
</dbReference>
<organism evidence="4">
    <name type="scientific">Heterosigma akashiwo</name>
    <name type="common">Chromophytic alga</name>
    <name type="synonym">Heterosigma carterae</name>
    <dbReference type="NCBI Taxonomy" id="2829"/>
    <lineage>
        <taxon>Eukaryota</taxon>
        <taxon>Sar</taxon>
        <taxon>Stramenopiles</taxon>
        <taxon>Ochrophyta</taxon>
        <taxon>Raphidophyceae</taxon>
        <taxon>Chattonellales</taxon>
        <taxon>Chattonellaceae</taxon>
        <taxon>Heterosigma</taxon>
    </lineage>
</organism>
<evidence type="ECO:0000256" key="2">
    <source>
        <dbReference type="SAM" id="SignalP"/>
    </source>
</evidence>
<feature type="domain" description="J" evidence="3">
    <location>
        <begin position="55"/>
        <end position="109"/>
    </location>
</feature>
<sequence>MVAPKVMMARLLILVVWIPLLAQAFSPVVPSNIPSHSEHQISSTALHSASISAGEAYRLLGLKRGASASDIRQAYIRLAKKYHPDLNAGQADKFKAVAEAYAKAMANAKGFANASFALNAAVKLGSFFRDAAFVLMGDLAIPLLMIAIEHLRSRALRKQLAAGIGPAVSRAPTIIKESVKSLFWQSIPKRKVILVREKGPKALPQADECIASGLLNIHQTVSTENTCWQSQYLSGTFHFYTQQSFDRNQSKVGTVLLKLLDSSACTNKAMLLNQIMQQARLETVPLPELKTIQAQTQKLCHLPVQVGNKVVQEVPDLSDLVSSCRIGQEISKILGKEGDALAARTFNQKMEAARQAKQALELRPHRRSGARGVAVAALPPAREVGAGEGVVVQQSDHQEPRVLVAAGTY</sequence>
<evidence type="ECO:0000259" key="3">
    <source>
        <dbReference type="PROSITE" id="PS50076"/>
    </source>
</evidence>
<dbReference type="CDD" id="cd06257">
    <property type="entry name" value="DnaJ"/>
    <property type="match status" value="1"/>
</dbReference>
<gene>
    <name evidence="4" type="ORF">HAKA00212_LOCUS23129</name>
</gene>
<dbReference type="PRINTS" id="PR00625">
    <property type="entry name" value="JDOMAIN"/>
</dbReference>
<evidence type="ECO:0000256" key="1">
    <source>
        <dbReference type="ARBA" id="ARBA00023186"/>
    </source>
</evidence>
<feature type="signal peptide" evidence="2">
    <location>
        <begin position="1"/>
        <end position="24"/>
    </location>
</feature>
<keyword evidence="1" id="KW-0143">Chaperone</keyword>
<dbReference type="SMART" id="SM00271">
    <property type="entry name" value="DnaJ"/>
    <property type="match status" value="1"/>
</dbReference>
<dbReference type="Pfam" id="PF00226">
    <property type="entry name" value="DnaJ"/>
    <property type="match status" value="1"/>
</dbReference>
<dbReference type="PROSITE" id="PS50076">
    <property type="entry name" value="DNAJ_2"/>
    <property type="match status" value="1"/>
</dbReference>
<accession>A0A6V1VZQ1</accession>
<dbReference type="PANTHER" id="PTHR44145">
    <property type="entry name" value="DNAJ HOMOLOG SUBFAMILY A MEMBER 3, MITOCHONDRIAL"/>
    <property type="match status" value="1"/>
</dbReference>
<name>A0A6V1VZQ1_HETAK</name>
<dbReference type="AlphaFoldDB" id="A0A6V1VZQ1"/>
<dbReference type="PANTHER" id="PTHR44145:SF3">
    <property type="entry name" value="DNAJ HOMOLOG SUBFAMILY A MEMBER 3, MITOCHONDRIAL"/>
    <property type="match status" value="1"/>
</dbReference>
<dbReference type="InterPro" id="IPR001623">
    <property type="entry name" value="DnaJ_domain"/>
</dbReference>
<dbReference type="Gene3D" id="1.10.287.110">
    <property type="entry name" value="DnaJ domain"/>
    <property type="match status" value="1"/>
</dbReference>
<dbReference type="SUPFAM" id="SSF46565">
    <property type="entry name" value="Chaperone J-domain"/>
    <property type="match status" value="1"/>
</dbReference>
<feature type="chain" id="PRO_5030160838" description="J domain-containing protein" evidence="2">
    <location>
        <begin position="25"/>
        <end position="409"/>
    </location>
</feature>
<proteinExistence type="predicted"/>
<protein>
    <recommendedName>
        <fullName evidence="3">J domain-containing protein</fullName>
    </recommendedName>
</protein>
<dbReference type="InterPro" id="IPR036869">
    <property type="entry name" value="J_dom_sf"/>
</dbReference>
<keyword evidence="2" id="KW-0732">Signal</keyword>
<evidence type="ECO:0000313" key="4">
    <source>
        <dbReference type="EMBL" id="CAE0645514.1"/>
    </source>
</evidence>